<dbReference type="RefSeq" id="WP_281094520.1">
    <property type="nucleotide sequence ID" value="NZ_JARYZI010000006.1"/>
</dbReference>
<accession>A0ABT6NE13</accession>
<evidence type="ECO:0000313" key="1">
    <source>
        <dbReference type="EMBL" id="MDH8678669.1"/>
    </source>
</evidence>
<reference evidence="1 2" key="1">
    <citation type="submission" date="2023-04" db="EMBL/GenBank/DDBJ databases">
        <title>Fusibacter bizertensis strain WBS, isolated from littoral bottom sediments of the Arctic seas - biochemical and genomic analysis.</title>
        <authorList>
            <person name="Brioukhanov A.L."/>
        </authorList>
    </citation>
    <scope>NUCLEOTIDE SEQUENCE [LARGE SCALE GENOMIC DNA]</scope>
    <source>
        <strain evidence="1 2">WBS</strain>
    </source>
</reference>
<dbReference type="EMBL" id="JARYZI010000006">
    <property type="protein sequence ID" value="MDH8678669.1"/>
    <property type="molecule type" value="Genomic_DNA"/>
</dbReference>
<organism evidence="1 2">
    <name type="scientific">Fusibacter bizertensis</name>
    <dbReference type="NCBI Taxonomy" id="1488331"/>
    <lineage>
        <taxon>Bacteria</taxon>
        <taxon>Bacillati</taxon>
        <taxon>Bacillota</taxon>
        <taxon>Clostridia</taxon>
        <taxon>Eubacteriales</taxon>
        <taxon>Eubacteriales Family XII. Incertae Sedis</taxon>
        <taxon>Fusibacter</taxon>
    </lineage>
</organism>
<evidence type="ECO:0000313" key="2">
    <source>
        <dbReference type="Proteomes" id="UP001158045"/>
    </source>
</evidence>
<name>A0ABT6NE13_9FIRM</name>
<gene>
    <name evidence="1" type="ORF">QE109_10950</name>
</gene>
<dbReference type="Proteomes" id="UP001158045">
    <property type="component" value="Unassembled WGS sequence"/>
</dbReference>
<protein>
    <submittedName>
        <fullName evidence="1">Uncharacterized protein</fullName>
    </submittedName>
</protein>
<comment type="caution">
    <text evidence="1">The sequence shown here is derived from an EMBL/GenBank/DDBJ whole genome shotgun (WGS) entry which is preliminary data.</text>
</comment>
<keyword evidence="2" id="KW-1185">Reference proteome</keyword>
<sequence>MKGLEVSLSDNSYLVEHNITINGHYHFNVFQDDTLSGQITFSGYNKTQFPMEEIELTNDEYGYPTVYLEKYLFEENRYRYKHHNLGFFITSKFPYLYRIVELANYPYEPSVDSIAGSDFLNKDRYIIFDVETREEAIRIINLIKNDLYEID</sequence>
<proteinExistence type="predicted"/>